<organism evidence="1 2">
    <name type="scientific">Rugosimonospora acidiphila</name>
    <dbReference type="NCBI Taxonomy" id="556531"/>
    <lineage>
        <taxon>Bacteria</taxon>
        <taxon>Bacillati</taxon>
        <taxon>Actinomycetota</taxon>
        <taxon>Actinomycetes</taxon>
        <taxon>Micromonosporales</taxon>
        <taxon>Micromonosporaceae</taxon>
        <taxon>Rugosimonospora</taxon>
    </lineage>
</organism>
<proteinExistence type="predicted"/>
<gene>
    <name evidence="1" type="ORF">GCM10023322_45030</name>
</gene>
<dbReference type="EMBL" id="BAABJQ010000013">
    <property type="protein sequence ID" value="GAA5190266.1"/>
    <property type="molecule type" value="Genomic_DNA"/>
</dbReference>
<evidence type="ECO:0000313" key="1">
    <source>
        <dbReference type="EMBL" id="GAA5190266.1"/>
    </source>
</evidence>
<accession>A0ABP9S302</accession>
<dbReference type="Proteomes" id="UP001501570">
    <property type="component" value="Unassembled WGS sequence"/>
</dbReference>
<name>A0ABP9S302_9ACTN</name>
<comment type="caution">
    <text evidence="1">The sequence shown here is derived from an EMBL/GenBank/DDBJ whole genome shotgun (WGS) entry which is preliminary data.</text>
</comment>
<protein>
    <submittedName>
        <fullName evidence="1">Uncharacterized protein</fullName>
    </submittedName>
</protein>
<sequence length="67" mass="7001">MLDLAADRGDRLGDVVGAARGHQAVHGRLRVNRVRMTPILPATPAAGPVAPEIMVAIPLPRGIATMI</sequence>
<reference evidence="2" key="1">
    <citation type="journal article" date="2019" name="Int. J. Syst. Evol. Microbiol.">
        <title>The Global Catalogue of Microorganisms (GCM) 10K type strain sequencing project: providing services to taxonomists for standard genome sequencing and annotation.</title>
        <authorList>
            <consortium name="The Broad Institute Genomics Platform"/>
            <consortium name="The Broad Institute Genome Sequencing Center for Infectious Disease"/>
            <person name="Wu L."/>
            <person name="Ma J."/>
        </authorList>
    </citation>
    <scope>NUCLEOTIDE SEQUENCE [LARGE SCALE GENOMIC DNA]</scope>
    <source>
        <strain evidence="2">JCM 18304</strain>
    </source>
</reference>
<keyword evidence="2" id="KW-1185">Reference proteome</keyword>
<evidence type="ECO:0000313" key="2">
    <source>
        <dbReference type="Proteomes" id="UP001501570"/>
    </source>
</evidence>